<dbReference type="RefSeq" id="WP_398277804.1">
    <property type="nucleotide sequence ID" value="NZ_JBITLV010000002.1"/>
</dbReference>
<protein>
    <submittedName>
        <fullName evidence="1">Uncharacterized protein</fullName>
    </submittedName>
</protein>
<organism evidence="1 2">
    <name type="scientific">Spongisporangium articulatum</name>
    <dbReference type="NCBI Taxonomy" id="3362603"/>
    <lineage>
        <taxon>Bacteria</taxon>
        <taxon>Bacillati</taxon>
        <taxon>Actinomycetota</taxon>
        <taxon>Actinomycetes</taxon>
        <taxon>Kineosporiales</taxon>
        <taxon>Kineosporiaceae</taxon>
        <taxon>Spongisporangium</taxon>
    </lineage>
</organism>
<dbReference type="Proteomes" id="UP001612915">
    <property type="component" value="Unassembled WGS sequence"/>
</dbReference>
<reference evidence="1 2" key="1">
    <citation type="submission" date="2024-10" db="EMBL/GenBank/DDBJ databases">
        <title>The Natural Products Discovery Center: Release of the First 8490 Sequenced Strains for Exploring Actinobacteria Biosynthetic Diversity.</title>
        <authorList>
            <person name="Kalkreuter E."/>
            <person name="Kautsar S.A."/>
            <person name="Yang D."/>
            <person name="Bader C.D."/>
            <person name="Teijaro C.N."/>
            <person name="Fluegel L."/>
            <person name="Davis C.M."/>
            <person name="Simpson J.R."/>
            <person name="Lauterbach L."/>
            <person name="Steele A.D."/>
            <person name="Gui C."/>
            <person name="Meng S."/>
            <person name="Li G."/>
            <person name="Viehrig K."/>
            <person name="Ye F."/>
            <person name="Su P."/>
            <person name="Kiefer A.F."/>
            <person name="Nichols A."/>
            <person name="Cepeda A.J."/>
            <person name="Yan W."/>
            <person name="Fan B."/>
            <person name="Jiang Y."/>
            <person name="Adhikari A."/>
            <person name="Zheng C.-J."/>
            <person name="Schuster L."/>
            <person name="Cowan T.M."/>
            <person name="Smanski M.J."/>
            <person name="Chevrette M.G."/>
            <person name="De Carvalho L.P.S."/>
            <person name="Shen B."/>
        </authorList>
    </citation>
    <scope>NUCLEOTIDE SEQUENCE [LARGE SCALE GENOMIC DNA]</scope>
    <source>
        <strain evidence="1 2">NPDC049639</strain>
    </source>
</reference>
<comment type="caution">
    <text evidence="1">The sequence shown here is derived from an EMBL/GenBank/DDBJ whole genome shotgun (WGS) entry which is preliminary data.</text>
</comment>
<accession>A0ABW8AM25</accession>
<dbReference type="EMBL" id="JBITLV010000002">
    <property type="protein sequence ID" value="MFI7587003.1"/>
    <property type="molecule type" value="Genomic_DNA"/>
</dbReference>
<evidence type="ECO:0000313" key="1">
    <source>
        <dbReference type="EMBL" id="MFI7587003.1"/>
    </source>
</evidence>
<name>A0ABW8AM25_9ACTN</name>
<gene>
    <name evidence="1" type="ORF">ACIB24_08005</name>
</gene>
<keyword evidence="2" id="KW-1185">Reference proteome</keyword>
<proteinExistence type="predicted"/>
<sequence length="112" mass="11815">MDQDLPDDRPGTADVTLTAHQRLRLARAPGATLDVQVLGGSLSEPAVVDGRVHLGAGRPWRVQAGADGAVLRVRAIPPGPERVLEALVRRPEPDLQSLVSLGADHGVELLPD</sequence>
<evidence type="ECO:0000313" key="2">
    <source>
        <dbReference type="Proteomes" id="UP001612915"/>
    </source>
</evidence>